<protein>
    <submittedName>
        <fullName evidence="1">Uncharacterized protein</fullName>
    </submittedName>
</protein>
<name>A0AAD5DWS2_9CHLO</name>
<reference evidence="1" key="1">
    <citation type="submission" date="2020-11" db="EMBL/GenBank/DDBJ databases">
        <title>Chlorella ohadii genome sequencing and assembly.</title>
        <authorList>
            <person name="Murik O."/>
            <person name="Treves H."/>
            <person name="Kedem I."/>
            <person name="Shotland Y."/>
            <person name="Kaplan A."/>
        </authorList>
    </citation>
    <scope>NUCLEOTIDE SEQUENCE</scope>
    <source>
        <strain evidence="1">1</strain>
    </source>
</reference>
<proteinExistence type="predicted"/>
<dbReference type="EMBL" id="JADXDR010000017">
    <property type="protein sequence ID" value="KAI7845455.1"/>
    <property type="molecule type" value="Genomic_DNA"/>
</dbReference>
<evidence type="ECO:0000313" key="2">
    <source>
        <dbReference type="Proteomes" id="UP001205105"/>
    </source>
</evidence>
<keyword evidence="2" id="KW-1185">Reference proteome</keyword>
<comment type="caution">
    <text evidence="1">The sequence shown here is derived from an EMBL/GenBank/DDBJ whole genome shotgun (WGS) entry which is preliminary data.</text>
</comment>
<accession>A0AAD5DWS2</accession>
<organism evidence="1 2">
    <name type="scientific">Chlorella ohadii</name>
    <dbReference type="NCBI Taxonomy" id="2649997"/>
    <lineage>
        <taxon>Eukaryota</taxon>
        <taxon>Viridiplantae</taxon>
        <taxon>Chlorophyta</taxon>
        <taxon>core chlorophytes</taxon>
        <taxon>Trebouxiophyceae</taxon>
        <taxon>Chlorellales</taxon>
        <taxon>Chlorellaceae</taxon>
        <taxon>Chlorella clade</taxon>
        <taxon>Chlorella</taxon>
    </lineage>
</organism>
<gene>
    <name evidence="1" type="ORF">COHA_001005</name>
</gene>
<sequence length="99" mass="10803">MPLTVAEGALLGAGMLFAGGATMAYKAKQTRLFKTLYFLSWPTLGSAILWTLMPTEKQMEQELKASGFTQQQLDASRAATAAQLQQLKAAAEEGKRRQH</sequence>
<evidence type="ECO:0000313" key="1">
    <source>
        <dbReference type="EMBL" id="KAI7845455.1"/>
    </source>
</evidence>
<dbReference type="Proteomes" id="UP001205105">
    <property type="component" value="Unassembled WGS sequence"/>
</dbReference>
<dbReference type="AlphaFoldDB" id="A0AAD5DWS2"/>